<dbReference type="InterPro" id="IPR012967">
    <property type="entry name" value="COMT_dimerisation"/>
</dbReference>
<gene>
    <name evidence="7" type="ORF">EPUS_07119</name>
</gene>
<keyword evidence="3" id="KW-0949">S-adenosyl-L-methionine</keyword>
<evidence type="ECO:0000256" key="2">
    <source>
        <dbReference type="ARBA" id="ARBA00022679"/>
    </source>
</evidence>
<sequence length="444" mass="48704">MTSPASFTDFAETISANARIIDEFLNSNSTIPRPSFAPDGPIGFPCPPQITPIHAAREALLDASKKLYQLALGPLESLFELAVRCHDSACLHAIYRFDMAAKVPVDGEKSFAEIAEAIGVDEDRTRRVLKFAMTNGLFKEARPGFVSHTSVSALMAQNTMGVNAVVGHVIDDTYPASCKLADTMEKYPVPKNRLIETPFAMAYQTGEPFFDYMKKHPHRINRFQEAMRAINNSGPYSGETLAQGYDWSPFESGTLVDVGGSSGHTALKIADASSISNIIVQDINVKEVKNAQKGLEKKYEGRVRFMEHDFFKPQPVKDADAYFFRLIFHDWPDQECIEILRNLVPALKSGASILICDSVLPEPNTVPNRLEKEARICDLHMLSLIGSTEREIGAWQSLFAAADPRFKFIGAKQPSGSVLSVVEAKWEANGALANGGDTNGVNGS</sequence>
<dbReference type="InterPro" id="IPR036390">
    <property type="entry name" value="WH_DNA-bd_sf"/>
</dbReference>
<accession>U1HRA4</accession>
<dbReference type="OMA" id="ERTHAEW"/>
<dbReference type="CDD" id="cd02440">
    <property type="entry name" value="AdoMet_MTases"/>
    <property type="match status" value="1"/>
</dbReference>
<evidence type="ECO:0000256" key="1">
    <source>
        <dbReference type="ARBA" id="ARBA00022603"/>
    </source>
</evidence>
<dbReference type="Gene3D" id="1.10.10.10">
    <property type="entry name" value="Winged helix-like DNA-binding domain superfamily/Winged helix DNA-binding domain"/>
    <property type="match status" value="1"/>
</dbReference>
<keyword evidence="1" id="KW-0489">Methyltransferase</keyword>
<dbReference type="InterPro" id="IPR016461">
    <property type="entry name" value="COMT-like"/>
</dbReference>
<dbReference type="PANTHER" id="PTHR43712:SF5">
    <property type="entry name" value="O-METHYLTRANSFERASE ASQN-RELATED"/>
    <property type="match status" value="1"/>
</dbReference>
<comment type="similarity">
    <text evidence="4">Belongs to the class I-like SAM-binding methyltransferase superfamily. Cation-independent O-methyltransferase family.</text>
</comment>
<dbReference type="PROSITE" id="PS51683">
    <property type="entry name" value="SAM_OMT_II"/>
    <property type="match status" value="1"/>
</dbReference>
<dbReference type="InterPro" id="IPR029063">
    <property type="entry name" value="SAM-dependent_MTases_sf"/>
</dbReference>
<keyword evidence="2" id="KW-0808">Transferase</keyword>
<evidence type="ECO:0000256" key="3">
    <source>
        <dbReference type="ARBA" id="ARBA00022691"/>
    </source>
</evidence>
<evidence type="ECO:0000313" key="8">
    <source>
        <dbReference type="Proteomes" id="UP000019373"/>
    </source>
</evidence>
<organism evidence="7 8">
    <name type="scientific">Endocarpon pusillum (strain Z07020 / HMAS-L-300199)</name>
    <name type="common">Lichen-forming fungus</name>
    <dbReference type="NCBI Taxonomy" id="1263415"/>
    <lineage>
        <taxon>Eukaryota</taxon>
        <taxon>Fungi</taxon>
        <taxon>Dikarya</taxon>
        <taxon>Ascomycota</taxon>
        <taxon>Pezizomycotina</taxon>
        <taxon>Eurotiomycetes</taxon>
        <taxon>Chaetothyriomycetidae</taxon>
        <taxon>Verrucariales</taxon>
        <taxon>Verrucariaceae</taxon>
        <taxon>Endocarpon</taxon>
    </lineage>
</organism>
<dbReference type="OrthoDB" id="1606438at2759"/>
<evidence type="ECO:0000313" key="7">
    <source>
        <dbReference type="EMBL" id="ERF73025.1"/>
    </source>
</evidence>
<dbReference type="SUPFAM" id="SSF53335">
    <property type="entry name" value="S-adenosyl-L-methionine-dependent methyltransferases"/>
    <property type="match status" value="1"/>
</dbReference>
<name>U1HRA4_ENDPU</name>
<proteinExistence type="inferred from homology"/>
<evidence type="ECO:0000259" key="5">
    <source>
        <dbReference type="Pfam" id="PF00891"/>
    </source>
</evidence>
<dbReference type="Proteomes" id="UP000019373">
    <property type="component" value="Unassembled WGS sequence"/>
</dbReference>
<reference evidence="8" key="1">
    <citation type="journal article" date="2014" name="BMC Genomics">
        <title>Genome characteristics reveal the impact of lichenization on lichen-forming fungus Endocarpon pusillum Hedwig (Verrucariales, Ascomycota).</title>
        <authorList>
            <person name="Wang Y.-Y."/>
            <person name="Liu B."/>
            <person name="Zhang X.-Y."/>
            <person name="Zhou Q.-M."/>
            <person name="Zhang T."/>
            <person name="Li H."/>
            <person name="Yu Y.-F."/>
            <person name="Zhang X.-L."/>
            <person name="Hao X.-Y."/>
            <person name="Wang M."/>
            <person name="Wang L."/>
            <person name="Wei J.-C."/>
        </authorList>
    </citation>
    <scope>NUCLEOTIDE SEQUENCE [LARGE SCALE GENOMIC DNA]</scope>
    <source>
        <strain evidence="8">Z07020 / HMAS-L-300199</strain>
    </source>
</reference>
<dbReference type="GeneID" id="19242006"/>
<dbReference type="GO" id="GO:0032259">
    <property type="term" value="P:methylation"/>
    <property type="evidence" value="ECO:0007669"/>
    <property type="project" value="UniProtKB-KW"/>
</dbReference>
<feature type="domain" description="O-methyltransferase C-terminal" evidence="5">
    <location>
        <begin position="197"/>
        <end position="402"/>
    </location>
</feature>
<dbReference type="Pfam" id="PF08100">
    <property type="entry name" value="Dimerisation"/>
    <property type="match status" value="1"/>
</dbReference>
<dbReference type="EMBL" id="KE721000">
    <property type="protein sequence ID" value="ERF73025.1"/>
    <property type="molecule type" value="Genomic_DNA"/>
</dbReference>
<dbReference type="AlphaFoldDB" id="U1HRA4"/>
<protein>
    <submittedName>
        <fullName evidence="7">Uncharacterized protein</fullName>
    </submittedName>
</protein>
<dbReference type="InterPro" id="IPR036388">
    <property type="entry name" value="WH-like_DNA-bd_sf"/>
</dbReference>
<dbReference type="GO" id="GO:0008171">
    <property type="term" value="F:O-methyltransferase activity"/>
    <property type="evidence" value="ECO:0007669"/>
    <property type="project" value="InterPro"/>
</dbReference>
<dbReference type="Gene3D" id="3.40.50.150">
    <property type="entry name" value="Vaccinia Virus protein VP39"/>
    <property type="match status" value="1"/>
</dbReference>
<dbReference type="InterPro" id="IPR001077">
    <property type="entry name" value="COMT_C"/>
</dbReference>
<dbReference type="SUPFAM" id="SSF46785">
    <property type="entry name" value="Winged helix' DNA-binding domain"/>
    <property type="match status" value="1"/>
</dbReference>
<keyword evidence="8" id="KW-1185">Reference proteome</keyword>
<evidence type="ECO:0000259" key="6">
    <source>
        <dbReference type="Pfam" id="PF08100"/>
    </source>
</evidence>
<dbReference type="HOGENOM" id="CLU_005533_1_4_1"/>
<feature type="domain" description="O-methyltransferase dimerisation" evidence="6">
    <location>
        <begin position="84"/>
        <end position="157"/>
    </location>
</feature>
<evidence type="ECO:0000256" key="4">
    <source>
        <dbReference type="ARBA" id="ARBA00038277"/>
    </source>
</evidence>
<dbReference type="Pfam" id="PF00891">
    <property type="entry name" value="Methyltransf_2"/>
    <property type="match status" value="1"/>
</dbReference>
<dbReference type="RefSeq" id="XP_007801340.1">
    <property type="nucleotide sequence ID" value="XM_007803149.1"/>
</dbReference>
<dbReference type="PANTHER" id="PTHR43712">
    <property type="entry name" value="PUTATIVE (AFU_ORTHOLOGUE AFUA_4G14580)-RELATED"/>
    <property type="match status" value="1"/>
</dbReference>
<dbReference type="eggNOG" id="KOG3178">
    <property type="taxonomic scope" value="Eukaryota"/>
</dbReference>